<dbReference type="InterPro" id="IPR052737">
    <property type="entry name" value="Omega-amidase_YafV"/>
</dbReference>
<proteinExistence type="inferred from homology"/>
<protein>
    <submittedName>
        <fullName evidence="3">Amidohydrolase</fullName>
    </submittedName>
</protein>
<dbReference type="Gene3D" id="3.60.110.10">
    <property type="entry name" value="Carbon-nitrogen hydrolase"/>
    <property type="match status" value="1"/>
</dbReference>
<keyword evidence="4" id="KW-1185">Reference proteome</keyword>
<dbReference type="Pfam" id="PF00795">
    <property type="entry name" value="CN_hydrolase"/>
    <property type="match status" value="1"/>
</dbReference>
<dbReference type="EMBL" id="JACOOH010000002">
    <property type="protein sequence ID" value="MBC5620536.1"/>
    <property type="molecule type" value="Genomic_DNA"/>
</dbReference>
<name>A0ABR7CXX5_9BACT</name>
<dbReference type="PROSITE" id="PS01227">
    <property type="entry name" value="UPF0012"/>
    <property type="match status" value="1"/>
</dbReference>
<comment type="caution">
    <text evidence="3">The sequence shown here is derived from an EMBL/GenBank/DDBJ whole genome shotgun (WGS) entry which is preliminary data.</text>
</comment>
<dbReference type="InterPro" id="IPR003010">
    <property type="entry name" value="C-N_Hydrolase"/>
</dbReference>
<organism evidence="3 4">
    <name type="scientific">Butyricimonas hominis</name>
    <dbReference type="NCBI Taxonomy" id="2763032"/>
    <lineage>
        <taxon>Bacteria</taxon>
        <taxon>Pseudomonadati</taxon>
        <taxon>Bacteroidota</taxon>
        <taxon>Bacteroidia</taxon>
        <taxon>Bacteroidales</taxon>
        <taxon>Odoribacteraceae</taxon>
        <taxon>Butyricimonas</taxon>
    </lineage>
</organism>
<dbReference type="InterPro" id="IPR001110">
    <property type="entry name" value="UPF0012_CS"/>
</dbReference>
<feature type="domain" description="CN hydrolase" evidence="2">
    <location>
        <begin position="1"/>
        <end position="232"/>
    </location>
</feature>
<sequence length="255" mass="29167">MKVAIVQARLEWENVPLNLKLFNKRMSDINGVDIIVLPEMFSSGFTMTGKDQVAPFHEAVYRCMQDWADEKDALVMGSTIYFEDGHYFNRLLTAFPGGKVLHYDKRHRFTMGHEDEHFTAGHELLVFEYKGMKIAPFICYDLRFPVWSRNTSGYDLAVYVANWPEARREPWQILLKARAVENQCYVVGVNCVGEDGNGLQYSGDSMVISPRGEVLVACEPYADEVQVADVDLGALEGFREKFPVLEDRDEFTIDE</sequence>
<dbReference type="PANTHER" id="PTHR47799">
    <property type="entry name" value="OMEGA-AMIDASE YAFV"/>
    <property type="match status" value="1"/>
</dbReference>
<dbReference type="NCBIfam" id="NF007757">
    <property type="entry name" value="PRK10438.1"/>
    <property type="match status" value="1"/>
</dbReference>
<gene>
    <name evidence="3" type="ORF">H8S64_05440</name>
</gene>
<dbReference type="RefSeq" id="WP_186975279.1">
    <property type="nucleotide sequence ID" value="NZ_JACOOH010000002.1"/>
</dbReference>
<dbReference type="PANTHER" id="PTHR47799:SF1">
    <property type="entry name" value="OMEGA-AMIDASE YAFV"/>
    <property type="match status" value="1"/>
</dbReference>
<evidence type="ECO:0000313" key="4">
    <source>
        <dbReference type="Proteomes" id="UP000646484"/>
    </source>
</evidence>
<evidence type="ECO:0000259" key="2">
    <source>
        <dbReference type="PROSITE" id="PS50263"/>
    </source>
</evidence>
<dbReference type="SUPFAM" id="SSF56317">
    <property type="entry name" value="Carbon-nitrogen hydrolase"/>
    <property type="match status" value="1"/>
</dbReference>
<comment type="similarity">
    <text evidence="1">Belongs to the carbon-nitrogen hydrolase superfamily. NIT1/NIT2 family.</text>
</comment>
<evidence type="ECO:0000313" key="3">
    <source>
        <dbReference type="EMBL" id="MBC5620536.1"/>
    </source>
</evidence>
<dbReference type="InterPro" id="IPR036526">
    <property type="entry name" value="C-N_Hydrolase_sf"/>
</dbReference>
<reference evidence="3 4" key="1">
    <citation type="submission" date="2020-08" db="EMBL/GenBank/DDBJ databases">
        <title>Genome public.</title>
        <authorList>
            <person name="Liu C."/>
            <person name="Sun Q."/>
        </authorList>
    </citation>
    <scope>NUCLEOTIDE SEQUENCE [LARGE SCALE GENOMIC DNA]</scope>
    <source>
        <strain evidence="3 4">NSJ-56</strain>
    </source>
</reference>
<accession>A0ABR7CXX5</accession>
<dbReference type="Proteomes" id="UP000646484">
    <property type="component" value="Unassembled WGS sequence"/>
</dbReference>
<dbReference type="PROSITE" id="PS50263">
    <property type="entry name" value="CN_HYDROLASE"/>
    <property type="match status" value="1"/>
</dbReference>
<evidence type="ECO:0000256" key="1">
    <source>
        <dbReference type="ARBA" id="ARBA00010613"/>
    </source>
</evidence>